<dbReference type="EMBL" id="MT141353">
    <property type="protein sequence ID" value="QJA59086.1"/>
    <property type="molecule type" value="Genomic_DNA"/>
</dbReference>
<evidence type="ECO:0000313" key="1">
    <source>
        <dbReference type="EMBL" id="QJA59086.1"/>
    </source>
</evidence>
<evidence type="ECO:0000313" key="2">
    <source>
        <dbReference type="EMBL" id="QJA69018.1"/>
    </source>
</evidence>
<organism evidence="1">
    <name type="scientific">viral metagenome</name>
    <dbReference type="NCBI Taxonomy" id="1070528"/>
    <lineage>
        <taxon>unclassified sequences</taxon>
        <taxon>metagenomes</taxon>
        <taxon>organismal metagenomes</taxon>
    </lineage>
</organism>
<protein>
    <submittedName>
        <fullName evidence="1">Uncharacterized protein</fullName>
    </submittedName>
</protein>
<reference evidence="1" key="1">
    <citation type="submission" date="2020-03" db="EMBL/GenBank/DDBJ databases">
        <title>The deep terrestrial virosphere.</title>
        <authorList>
            <person name="Holmfeldt K."/>
            <person name="Nilsson E."/>
            <person name="Simone D."/>
            <person name="Lopez-Fernandez M."/>
            <person name="Wu X."/>
            <person name="de Brujin I."/>
            <person name="Lundin D."/>
            <person name="Andersson A."/>
            <person name="Bertilsson S."/>
            <person name="Dopson M."/>
        </authorList>
    </citation>
    <scope>NUCLEOTIDE SEQUENCE</scope>
    <source>
        <strain evidence="2">MM415A05213</strain>
        <strain evidence="1">MM415B01367</strain>
    </source>
</reference>
<gene>
    <name evidence="2" type="ORF">MM415A05213_0004</name>
    <name evidence="1" type="ORF">MM415B01367_0017</name>
</gene>
<dbReference type="EMBL" id="MT141670">
    <property type="protein sequence ID" value="QJA69018.1"/>
    <property type="molecule type" value="Genomic_DNA"/>
</dbReference>
<dbReference type="AlphaFoldDB" id="A0A6M3INL2"/>
<sequence>MAGSNESDLVVAGSLRRVWRNAGVPTNGTAGTYYGVADPGDLLINTTNMQLYINTNTQASPTWSLVSASGSITNVLADTYLTTGQAGIITAGADNIYLYLPTYVNHEGLHYLVKVTAAFTGGVYVTVRSGDGKIDGYSAKHSSAQYDLLELLCHSQGWYVIGQKGTWVSET</sequence>
<proteinExistence type="predicted"/>
<name>A0A6M3INL2_9ZZZZ</name>
<accession>A0A6M3INL2</accession>